<sequence>MLKLTYVLGVLLVLFIVDSSCQRIILPTYRPPRQRPVIIRTVREADEPLWLYKGDNIERAPTTADHPILPSIIDDVKLDPNRRYARSLDSPSAKRGGGSHSTSSGSHDAGATHPGYNRRNAREIRLPEPFRFPSPTVPKPIDIDPILPHPWSPRQTYPIYARSTRDIQIPGIKKPTHRDIIIPNWNPNVRTQPWQRFGGNKS</sequence>
<dbReference type="EMBL" id="FJ494919">
    <property type="protein sequence ID" value="ACQ99193.1"/>
    <property type="molecule type" value="mRNA"/>
</dbReference>
<accession>C9WHZ7</accession>
<evidence type="ECO:0000313" key="3">
    <source>
        <dbReference type="EMBL" id="ACQ99193.1"/>
    </source>
</evidence>
<evidence type="ECO:0000256" key="2">
    <source>
        <dbReference type="SAM" id="SignalP"/>
    </source>
</evidence>
<feature type="chain" id="PRO_5044729437" evidence="2">
    <location>
        <begin position="22"/>
        <end position="202"/>
    </location>
</feature>
<evidence type="ECO:0000256" key="1">
    <source>
        <dbReference type="SAM" id="MobiDB-lite"/>
    </source>
</evidence>
<protein>
    <submittedName>
        <fullName evidence="3">Proline-rich protein</fullName>
    </submittedName>
</protein>
<dbReference type="AlphaFoldDB" id="C9WHZ7"/>
<proteinExistence type="evidence at transcript level"/>
<feature type="compositionally biased region" description="Low complexity" evidence="1">
    <location>
        <begin position="100"/>
        <end position="112"/>
    </location>
</feature>
<gene>
    <name evidence="3" type="primary">pro</name>
</gene>
<feature type="signal peptide" evidence="2">
    <location>
        <begin position="1"/>
        <end position="21"/>
    </location>
</feature>
<feature type="region of interest" description="Disordered" evidence="1">
    <location>
        <begin position="86"/>
        <end position="137"/>
    </location>
</feature>
<reference evidence="3" key="1">
    <citation type="journal article" date="2009" name="Insect Biochem. Mol. Biol.">
        <title>A peptidomics study reveals the impressive antimicrobial peptide arsenal of the wax moth Galleria mellonella.</title>
        <authorList>
            <person name="Brown S.E."/>
            <person name="Howard A."/>
            <person name="Kasprzak A.B."/>
            <person name="Gordon K.H."/>
            <person name="East P.D."/>
        </authorList>
    </citation>
    <scope>NUCLEOTIDE SEQUENCE</scope>
</reference>
<organism evidence="3">
    <name type="scientific">Galleria mellonella</name>
    <name type="common">Greater wax moth</name>
    <dbReference type="NCBI Taxonomy" id="7137"/>
    <lineage>
        <taxon>Eukaryota</taxon>
        <taxon>Metazoa</taxon>
        <taxon>Ecdysozoa</taxon>
        <taxon>Arthropoda</taxon>
        <taxon>Hexapoda</taxon>
        <taxon>Insecta</taxon>
        <taxon>Pterygota</taxon>
        <taxon>Neoptera</taxon>
        <taxon>Endopterygota</taxon>
        <taxon>Lepidoptera</taxon>
        <taxon>Glossata</taxon>
        <taxon>Ditrysia</taxon>
        <taxon>Pyraloidea</taxon>
        <taxon>Pyralidae</taxon>
        <taxon>Galleriinae</taxon>
        <taxon>Galleria</taxon>
    </lineage>
</organism>
<keyword evidence="2" id="KW-0732">Signal</keyword>
<dbReference type="KEGG" id="gmw:113517304"/>
<name>C9WHZ7_GALME</name>